<name>A0A165BNU5_EXIGL</name>
<proteinExistence type="predicted"/>
<dbReference type="EMBL" id="KV426430">
    <property type="protein sequence ID" value="KZV80982.1"/>
    <property type="molecule type" value="Genomic_DNA"/>
</dbReference>
<evidence type="ECO:0000313" key="2">
    <source>
        <dbReference type="Proteomes" id="UP000077266"/>
    </source>
</evidence>
<reference evidence="1 2" key="1">
    <citation type="journal article" date="2016" name="Mol. Biol. Evol.">
        <title>Comparative Genomics of Early-Diverging Mushroom-Forming Fungi Provides Insights into the Origins of Lignocellulose Decay Capabilities.</title>
        <authorList>
            <person name="Nagy L.G."/>
            <person name="Riley R."/>
            <person name="Tritt A."/>
            <person name="Adam C."/>
            <person name="Daum C."/>
            <person name="Floudas D."/>
            <person name="Sun H."/>
            <person name="Yadav J.S."/>
            <person name="Pangilinan J."/>
            <person name="Larsson K.H."/>
            <person name="Matsuura K."/>
            <person name="Barry K."/>
            <person name="Labutti K."/>
            <person name="Kuo R."/>
            <person name="Ohm R.A."/>
            <person name="Bhattacharya S.S."/>
            <person name="Shirouzu T."/>
            <person name="Yoshinaga Y."/>
            <person name="Martin F.M."/>
            <person name="Grigoriev I.V."/>
            <person name="Hibbett D.S."/>
        </authorList>
    </citation>
    <scope>NUCLEOTIDE SEQUENCE [LARGE SCALE GENOMIC DNA]</scope>
    <source>
        <strain evidence="1 2">HHB12029</strain>
    </source>
</reference>
<protein>
    <submittedName>
        <fullName evidence="1">Uncharacterized protein</fullName>
    </submittedName>
</protein>
<evidence type="ECO:0000313" key="1">
    <source>
        <dbReference type="EMBL" id="KZV80982.1"/>
    </source>
</evidence>
<accession>A0A165BNU5</accession>
<organism evidence="1 2">
    <name type="scientific">Exidia glandulosa HHB12029</name>
    <dbReference type="NCBI Taxonomy" id="1314781"/>
    <lineage>
        <taxon>Eukaryota</taxon>
        <taxon>Fungi</taxon>
        <taxon>Dikarya</taxon>
        <taxon>Basidiomycota</taxon>
        <taxon>Agaricomycotina</taxon>
        <taxon>Agaricomycetes</taxon>
        <taxon>Auriculariales</taxon>
        <taxon>Exidiaceae</taxon>
        <taxon>Exidia</taxon>
    </lineage>
</organism>
<keyword evidence="2" id="KW-1185">Reference proteome</keyword>
<dbReference type="InParanoid" id="A0A165BNU5"/>
<sequence>MDGLTASGFVVLNERYSRFLDDRGINYRSPHISLFYKLFRAHLSDLSEIITKYSSRAWFRVGPSKGSSKELMMLRLIAVQLEEVLRLWSSLQADRSNSSGEGVCVDARDVQLCDALDTLYELEETAEQMGIPDFKRLIVDQYEDTDCTCSHCVPNAAKHHPLMWESAQRYFLHNEDVSPAMFERVFAYVRESAISQDNIRM</sequence>
<gene>
    <name evidence="1" type="ORF">EXIGLDRAFT_755913</name>
</gene>
<dbReference type="AlphaFoldDB" id="A0A165BNU5"/>
<dbReference type="Proteomes" id="UP000077266">
    <property type="component" value="Unassembled WGS sequence"/>
</dbReference>